<comment type="caution">
    <text evidence="2">The sequence shown here is derived from an EMBL/GenBank/DDBJ whole genome shotgun (WGS) entry which is preliminary data.</text>
</comment>
<keyword evidence="3" id="KW-1185">Reference proteome</keyword>
<gene>
    <name evidence="2" type="ORF">CDAR_449621</name>
</gene>
<proteinExistence type="predicted"/>
<evidence type="ECO:0000313" key="2">
    <source>
        <dbReference type="EMBL" id="GIY12037.1"/>
    </source>
</evidence>
<organism evidence="2 3">
    <name type="scientific">Caerostris darwini</name>
    <dbReference type="NCBI Taxonomy" id="1538125"/>
    <lineage>
        <taxon>Eukaryota</taxon>
        <taxon>Metazoa</taxon>
        <taxon>Ecdysozoa</taxon>
        <taxon>Arthropoda</taxon>
        <taxon>Chelicerata</taxon>
        <taxon>Arachnida</taxon>
        <taxon>Araneae</taxon>
        <taxon>Araneomorphae</taxon>
        <taxon>Entelegynae</taxon>
        <taxon>Araneoidea</taxon>
        <taxon>Araneidae</taxon>
        <taxon>Caerostris</taxon>
    </lineage>
</organism>
<dbReference type="AlphaFoldDB" id="A0AAV4QRZ9"/>
<evidence type="ECO:0000256" key="1">
    <source>
        <dbReference type="SAM" id="MobiDB-lite"/>
    </source>
</evidence>
<feature type="region of interest" description="Disordered" evidence="1">
    <location>
        <begin position="42"/>
        <end position="63"/>
    </location>
</feature>
<name>A0AAV4QRZ9_9ARAC</name>
<dbReference type="Proteomes" id="UP001054837">
    <property type="component" value="Unassembled WGS sequence"/>
</dbReference>
<protein>
    <submittedName>
        <fullName evidence="2">Uncharacterized protein</fullName>
    </submittedName>
</protein>
<reference evidence="2 3" key="1">
    <citation type="submission" date="2021-06" db="EMBL/GenBank/DDBJ databases">
        <title>Caerostris darwini draft genome.</title>
        <authorList>
            <person name="Kono N."/>
            <person name="Arakawa K."/>
        </authorList>
    </citation>
    <scope>NUCLEOTIDE SEQUENCE [LARGE SCALE GENOMIC DNA]</scope>
</reference>
<accession>A0AAV4QRZ9</accession>
<dbReference type="EMBL" id="BPLQ01004987">
    <property type="protein sequence ID" value="GIY12037.1"/>
    <property type="molecule type" value="Genomic_DNA"/>
</dbReference>
<evidence type="ECO:0000313" key="3">
    <source>
        <dbReference type="Proteomes" id="UP001054837"/>
    </source>
</evidence>
<sequence>MNRCEASRIFWMLPKMGGDTSSECRRKHLHAQRYGLRKWRGSQQCPRVGNSSQPPSGFGTNSCLASGQNERATFTSGFITSK</sequence>